<keyword evidence="4" id="KW-1185">Reference proteome</keyword>
<dbReference type="EMBL" id="AP019774">
    <property type="protein sequence ID" value="BCD70305.1"/>
    <property type="molecule type" value="Genomic_DNA"/>
</dbReference>
<dbReference type="AlphaFoldDB" id="A0A6J4CYL9"/>
<evidence type="ECO:0000313" key="2">
    <source>
        <dbReference type="EMBL" id="BCD70305.1"/>
    </source>
</evidence>
<name>A0A6J4CYL9_9HELI</name>
<evidence type="ECO:0000313" key="4">
    <source>
        <dbReference type="Proteomes" id="UP000509742"/>
    </source>
</evidence>
<dbReference type="Proteomes" id="UP000509742">
    <property type="component" value="Chromosome"/>
</dbReference>
<evidence type="ECO:0000313" key="3">
    <source>
        <dbReference type="Proteomes" id="UP000317935"/>
    </source>
</evidence>
<evidence type="ECO:0008006" key="5">
    <source>
        <dbReference type="Google" id="ProtNLM"/>
    </source>
</evidence>
<gene>
    <name evidence="1" type="ORF">NHP190020_11510</name>
    <name evidence="2" type="ORF">SNTW_09500</name>
</gene>
<reference evidence="2 3" key="1">
    <citation type="submission" date="2019-06" db="EMBL/GenBank/DDBJ databases">
        <title>Complete genome sequence of Helicobacter suis SNTW101c.</title>
        <authorList>
            <person name="Rimbara E."/>
            <person name="Suzuki M."/>
            <person name="Matsui H."/>
            <person name="Nakamura M."/>
            <person name="Mori S."/>
            <person name="Shibayama K."/>
        </authorList>
    </citation>
    <scope>NUCLEOTIDE SEQUENCE [LARGE SCALE GENOMIC DNA]</scope>
    <source>
        <strain evidence="2 3">SNTW101c</strain>
    </source>
</reference>
<dbReference type="RefSeq" id="WP_034376129.1">
    <property type="nucleotide sequence ID" value="NZ_AP019774.1"/>
</dbReference>
<organism evidence="2 3">
    <name type="scientific">Helicobacter suis</name>
    <dbReference type="NCBI Taxonomy" id="104628"/>
    <lineage>
        <taxon>Bacteria</taxon>
        <taxon>Pseudomonadati</taxon>
        <taxon>Campylobacterota</taxon>
        <taxon>Epsilonproteobacteria</taxon>
        <taxon>Campylobacterales</taxon>
        <taxon>Helicobacteraceae</taxon>
        <taxon>Helicobacter</taxon>
    </lineage>
</organism>
<accession>A0A6J4CYL9</accession>
<protein>
    <recommendedName>
        <fullName evidence="5">Outer membrane protein</fullName>
    </recommendedName>
</protein>
<dbReference type="EMBL" id="AP023036">
    <property type="protein sequence ID" value="BCD46112.1"/>
    <property type="molecule type" value="Genomic_DNA"/>
</dbReference>
<sequence length="463" mass="52951">MNKWILIPPVLVTTLFANPPLPSPDISFFSKTLHENPEAPSVNTLILNFKDKCKSCAYATPTQQKGLAFLEALLPLNIHDTNLLEPLKHLIFSLGFDQKMTSVVQTSVAMQSALKIYTIANAHLRALDRPLYRHFTQSFLAFKAMLLPQFMQIATTQLIFPSPLPFATKTLIEKFKSVQEHMQTHPNDPNLKQAVQSLVDSINSDHAKIRSYLLANTLKSIAQSLSNTPFDNIWLETPDLTLYTNHILHIYHTLLAPSNHSLERYLETFMVDNADNSPHITHKLEHVYHSLEKLKSRYSHHACFSHEQAIIHDQHNLSMILRILYTLDQNPQVNTTINNISDVLACLEAYEIVHNTPLDAFINKILYGVHKTPMLSFDLPHFKQLESQILVLKKALNVDDHLQAEKSLRMLVSQISNSYTRVRTFETKHESIEETNTYYRALRSQLIAINTSIHGPKLSFSYF</sequence>
<dbReference type="GeneID" id="56928612"/>
<evidence type="ECO:0000313" key="1">
    <source>
        <dbReference type="EMBL" id="BCD46112.1"/>
    </source>
</evidence>
<proteinExistence type="predicted"/>
<dbReference type="Proteomes" id="UP000317935">
    <property type="component" value="Chromosome"/>
</dbReference>
<reference evidence="1 4" key="2">
    <citation type="submission" date="2020-04" db="EMBL/GenBank/DDBJ databases">
        <title>Genomic analysis of gastric non-Helicobacter pylori Helicobacters isolated in Japan.</title>
        <authorList>
            <person name="Suzuki M."/>
            <person name="Rimbara E."/>
        </authorList>
    </citation>
    <scope>NUCLEOTIDE SEQUENCE [LARGE SCALE GENOMIC DNA]</scope>
    <source>
        <strain evidence="1 4">NHP19-0020</strain>
    </source>
</reference>